<organism evidence="2 3">
    <name type="scientific">Neogemmobacter tilapiae</name>
    <dbReference type="NCBI Taxonomy" id="875041"/>
    <lineage>
        <taxon>Bacteria</taxon>
        <taxon>Pseudomonadati</taxon>
        <taxon>Pseudomonadota</taxon>
        <taxon>Alphaproteobacteria</taxon>
        <taxon>Rhodobacterales</taxon>
        <taxon>Paracoccaceae</taxon>
        <taxon>Neogemmobacter</taxon>
    </lineage>
</organism>
<comment type="caution">
    <text evidence="2">The sequence shown here is derived from an EMBL/GenBank/DDBJ whole genome shotgun (WGS) entry which is preliminary data.</text>
</comment>
<dbReference type="Gene3D" id="3.30.2310.20">
    <property type="entry name" value="RelE-like"/>
    <property type="match status" value="1"/>
</dbReference>
<evidence type="ECO:0000256" key="1">
    <source>
        <dbReference type="ARBA" id="ARBA00022649"/>
    </source>
</evidence>
<keyword evidence="3" id="KW-1185">Reference proteome</keyword>
<dbReference type="AlphaFoldDB" id="A0A918TI72"/>
<gene>
    <name evidence="2" type="ORF">GCM10007315_08750</name>
</gene>
<name>A0A918TI72_9RHOB</name>
<dbReference type="Proteomes" id="UP000638981">
    <property type="component" value="Unassembled WGS sequence"/>
</dbReference>
<sequence length="90" mass="10342">MPDIGYSSRALASMDSFSSYFRARNPEVAEALLSEIESLCILLLDFPELGRKIPGTSLRYAVTRKYRYRVVYRMDNLQLSVVDILHPKAR</sequence>
<evidence type="ECO:0000313" key="3">
    <source>
        <dbReference type="Proteomes" id="UP000638981"/>
    </source>
</evidence>
<protein>
    <recommendedName>
        <fullName evidence="4">Type II toxin-antitoxin system RelE/ParE family toxin</fullName>
    </recommendedName>
</protein>
<proteinExistence type="predicted"/>
<dbReference type="Pfam" id="PF05016">
    <property type="entry name" value="ParE_toxin"/>
    <property type="match status" value="1"/>
</dbReference>
<accession>A0A918TI72</accession>
<dbReference type="EMBL" id="BMYJ01000002">
    <property type="protein sequence ID" value="GHC48914.1"/>
    <property type="molecule type" value="Genomic_DNA"/>
</dbReference>
<dbReference type="InterPro" id="IPR007712">
    <property type="entry name" value="RelE/ParE_toxin"/>
</dbReference>
<dbReference type="InterPro" id="IPR035093">
    <property type="entry name" value="RelE/ParE_toxin_dom_sf"/>
</dbReference>
<reference evidence="2" key="1">
    <citation type="journal article" date="2014" name="Int. J. Syst. Evol. Microbiol.">
        <title>Complete genome sequence of Corynebacterium casei LMG S-19264T (=DSM 44701T), isolated from a smear-ripened cheese.</title>
        <authorList>
            <consortium name="US DOE Joint Genome Institute (JGI-PGF)"/>
            <person name="Walter F."/>
            <person name="Albersmeier A."/>
            <person name="Kalinowski J."/>
            <person name="Ruckert C."/>
        </authorList>
    </citation>
    <scope>NUCLEOTIDE SEQUENCE</scope>
    <source>
        <strain evidence="2">KCTC 23310</strain>
    </source>
</reference>
<keyword evidence="1" id="KW-1277">Toxin-antitoxin system</keyword>
<evidence type="ECO:0008006" key="4">
    <source>
        <dbReference type="Google" id="ProtNLM"/>
    </source>
</evidence>
<evidence type="ECO:0000313" key="2">
    <source>
        <dbReference type="EMBL" id="GHC48914.1"/>
    </source>
</evidence>
<dbReference type="RefSeq" id="WP_268247708.1">
    <property type="nucleotide sequence ID" value="NZ_BMYJ01000002.1"/>
</dbReference>
<reference evidence="2" key="2">
    <citation type="submission" date="2020-09" db="EMBL/GenBank/DDBJ databases">
        <authorList>
            <person name="Sun Q."/>
            <person name="Kim S."/>
        </authorList>
    </citation>
    <scope>NUCLEOTIDE SEQUENCE</scope>
    <source>
        <strain evidence="2">KCTC 23310</strain>
    </source>
</reference>